<dbReference type="PRINTS" id="PR00038">
    <property type="entry name" value="HTHLUXR"/>
</dbReference>
<gene>
    <name evidence="2" type="ORF">Alo02nite_72370</name>
    <name evidence="3" type="ORF">BJ964_006095</name>
</gene>
<dbReference type="Proteomes" id="UP000631312">
    <property type="component" value="Unassembled WGS sequence"/>
</dbReference>
<dbReference type="PROSITE" id="PS50043">
    <property type="entry name" value="HTH_LUXR_2"/>
    <property type="match status" value="1"/>
</dbReference>
<evidence type="ECO:0000313" key="3">
    <source>
        <dbReference type="EMBL" id="MBB4751934.1"/>
    </source>
</evidence>
<proteinExistence type="predicted"/>
<dbReference type="EMBL" id="BOMP01000124">
    <property type="protein sequence ID" value="GIE44339.1"/>
    <property type="molecule type" value="Genomic_DNA"/>
</dbReference>
<dbReference type="SUPFAM" id="SSF46894">
    <property type="entry name" value="C-terminal effector domain of the bipartite response regulators"/>
    <property type="match status" value="1"/>
</dbReference>
<dbReference type="Pfam" id="PF00196">
    <property type="entry name" value="GerE"/>
    <property type="match status" value="1"/>
</dbReference>
<dbReference type="PANTHER" id="PTHR34293:SF1">
    <property type="entry name" value="HTH-TYPE TRANSCRIPTIONAL REGULATOR TRMBL2"/>
    <property type="match status" value="1"/>
</dbReference>
<accession>A0A7W7HJZ7</accession>
<evidence type="ECO:0000259" key="1">
    <source>
        <dbReference type="PROSITE" id="PS50043"/>
    </source>
</evidence>
<evidence type="ECO:0000313" key="5">
    <source>
        <dbReference type="Proteomes" id="UP000631312"/>
    </source>
</evidence>
<dbReference type="GO" id="GO:0003677">
    <property type="term" value="F:DNA binding"/>
    <property type="evidence" value="ECO:0007669"/>
    <property type="project" value="UniProtKB-KW"/>
</dbReference>
<reference evidence="2 5" key="2">
    <citation type="submission" date="2021-01" db="EMBL/GenBank/DDBJ databases">
        <title>Whole genome shotgun sequence of Actinoplanes lobatus NBRC 12513.</title>
        <authorList>
            <person name="Komaki H."/>
            <person name="Tamura T."/>
        </authorList>
    </citation>
    <scope>NUCLEOTIDE SEQUENCE [LARGE SCALE GENOMIC DNA]</scope>
    <source>
        <strain evidence="2 5">NBRC 12513</strain>
    </source>
</reference>
<dbReference type="InterPro" id="IPR016032">
    <property type="entry name" value="Sig_transdc_resp-reg_C-effctor"/>
</dbReference>
<dbReference type="SMART" id="SM00421">
    <property type="entry name" value="HTH_LUXR"/>
    <property type="match status" value="1"/>
</dbReference>
<dbReference type="PANTHER" id="PTHR34293">
    <property type="entry name" value="HTH-TYPE TRANSCRIPTIONAL REGULATOR TRMBL2"/>
    <property type="match status" value="1"/>
</dbReference>
<feature type="domain" description="HTH luxR-type" evidence="1">
    <location>
        <begin position="258"/>
        <end position="323"/>
    </location>
</feature>
<evidence type="ECO:0000313" key="2">
    <source>
        <dbReference type="EMBL" id="GIE44339.1"/>
    </source>
</evidence>
<dbReference type="EMBL" id="JACHNC010000001">
    <property type="protein sequence ID" value="MBB4751934.1"/>
    <property type="molecule type" value="Genomic_DNA"/>
</dbReference>
<dbReference type="InterPro" id="IPR000792">
    <property type="entry name" value="Tscrpt_reg_LuxR_C"/>
</dbReference>
<sequence>MLAAFGLDAVAEKVYWQMLAEPHWGVAELVTHLAVPEAELRTALDALFEMTLVRDSIAHPGRLRAVSPEIGLTSALAQQQAELAERQQQVADSQAAIAQMISRLDHPGHSPTATTQILGMDAVQDLLARMARETQFEVLTFMTGGAQSPNALEHARRNDTELLERGVRIRAIGLDSIRNDRATLAHAQFLTDNGAEFRTSAVLPSRMILADRRIAVLPVDPANTRTGVLHLTNPGVITPLLALFQQVWDIATPFGATHEPDRQGLNPQERALLELLSEGHTDESAANQLGVSHRTVRRTMAGLMERLQARSRFEAGLRAVQHGWL</sequence>
<organism evidence="3 4">
    <name type="scientific">Actinoplanes lobatus</name>
    <dbReference type="NCBI Taxonomy" id="113568"/>
    <lineage>
        <taxon>Bacteria</taxon>
        <taxon>Bacillati</taxon>
        <taxon>Actinomycetota</taxon>
        <taxon>Actinomycetes</taxon>
        <taxon>Micromonosporales</taxon>
        <taxon>Micromonosporaceae</taxon>
        <taxon>Actinoplanes</taxon>
    </lineage>
</organism>
<dbReference type="GO" id="GO:0006355">
    <property type="term" value="P:regulation of DNA-templated transcription"/>
    <property type="evidence" value="ECO:0007669"/>
    <property type="project" value="InterPro"/>
</dbReference>
<dbReference type="RefSeq" id="WP_188123884.1">
    <property type="nucleotide sequence ID" value="NZ_BOMP01000124.1"/>
</dbReference>
<keyword evidence="5" id="KW-1185">Reference proteome</keyword>
<protein>
    <submittedName>
        <fullName evidence="3">Sugar-specific transcriptional regulator TrmB/DNA-binding CsgD family transcriptional regulator</fullName>
    </submittedName>
</protein>
<dbReference type="Proteomes" id="UP000590511">
    <property type="component" value="Unassembled WGS sequence"/>
</dbReference>
<evidence type="ECO:0000313" key="4">
    <source>
        <dbReference type="Proteomes" id="UP000590511"/>
    </source>
</evidence>
<dbReference type="AlphaFoldDB" id="A0A7W7HJZ7"/>
<reference evidence="3 4" key="1">
    <citation type="submission" date="2020-08" db="EMBL/GenBank/DDBJ databases">
        <title>Sequencing the genomes of 1000 actinobacteria strains.</title>
        <authorList>
            <person name="Klenk H.-P."/>
        </authorList>
    </citation>
    <scope>NUCLEOTIDE SEQUENCE [LARGE SCALE GENOMIC DNA]</scope>
    <source>
        <strain evidence="3 4">DSM 43150</strain>
    </source>
</reference>
<name>A0A7W7HJZ7_9ACTN</name>
<dbReference type="InterPro" id="IPR036388">
    <property type="entry name" value="WH-like_DNA-bd_sf"/>
</dbReference>
<dbReference type="Gene3D" id="1.10.10.10">
    <property type="entry name" value="Winged helix-like DNA-binding domain superfamily/Winged helix DNA-binding domain"/>
    <property type="match status" value="2"/>
</dbReference>
<keyword evidence="3" id="KW-0238">DNA-binding</keyword>
<dbReference type="InterPro" id="IPR051797">
    <property type="entry name" value="TrmB-like"/>
</dbReference>
<comment type="caution">
    <text evidence="3">The sequence shown here is derived from an EMBL/GenBank/DDBJ whole genome shotgun (WGS) entry which is preliminary data.</text>
</comment>